<evidence type="ECO:0000256" key="3">
    <source>
        <dbReference type="ARBA" id="ARBA00009273"/>
    </source>
</evidence>
<keyword evidence="11" id="KW-0539">Nucleus</keyword>
<dbReference type="Gene3D" id="3.30.40.10">
    <property type="entry name" value="Zinc/RING finger domain, C3HC4 (zinc finger)"/>
    <property type="match status" value="1"/>
</dbReference>
<proteinExistence type="inferred from homology"/>
<comment type="caution">
    <text evidence="15">The sequence shown here is derived from an EMBL/GenBank/DDBJ whole genome shotgun (WGS) entry which is preliminary data.</text>
</comment>
<dbReference type="AlphaFoldDB" id="A0A9W8EJR0"/>
<evidence type="ECO:0000313" key="16">
    <source>
        <dbReference type="Proteomes" id="UP001150907"/>
    </source>
</evidence>
<dbReference type="Pfam" id="PF12861">
    <property type="entry name" value="zf-ANAPC11"/>
    <property type="match status" value="1"/>
</dbReference>
<evidence type="ECO:0000256" key="12">
    <source>
        <dbReference type="ARBA" id="ARBA00023306"/>
    </source>
</evidence>
<evidence type="ECO:0000313" key="15">
    <source>
        <dbReference type="EMBL" id="KAJ2007200.1"/>
    </source>
</evidence>
<accession>A0A9W8EJR0</accession>
<dbReference type="OrthoDB" id="1681166at2759"/>
<dbReference type="GO" id="GO:0051301">
    <property type="term" value="P:cell division"/>
    <property type="evidence" value="ECO:0007669"/>
    <property type="project" value="UniProtKB-KW"/>
</dbReference>
<keyword evidence="9" id="KW-0833">Ubl conjugation pathway</keyword>
<reference evidence="15" key="1">
    <citation type="submission" date="2022-07" db="EMBL/GenBank/DDBJ databases">
        <title>Phylogenomic reconstructions and comparative analyses of Kickxellomycotina fungi.</title>
        <authorList>
            <person name="Reynolds N.K."/>
            <person name="Stajich J.E."/>
            <person name="Barry K."/>
            <person name="Grigoriev I.V."/>
            <person name="Crous P."/>
            <person name="Smith M.E."/>
        </authorList>
    </citation>
    <scope>NUCLEOTIDE SEQUENCE</scope>
    <source>
        <strain evidence="15">IMI 214461</strain>
    </source>
</reference>
<dbReference type="GO" id="GO:0061630">
    <property type="term" value="F:ubiquitin protein ligase activity"/>
    <property type="evidence" value="ECO:0007669"/>
    <property type="project" value="InterPro"/>
</dbReference>
<evidence type="ECO:0000256" key="11">
    <source>
        <dbReference type="ARBA" id="ARBA00023242"/>
    </source>
</evidence>
<dbReference type="EMBL" id="JANBQF010000033">
    <property type="protein sequence ID" value="KAJ2007200.1"/>
    <property type="molecule type" value="Genomic_DNA"/>
</dbReference>
<evidence type="ECO:0000259" key="14">
    <source>
        <dbReference type="PROSITE" id="PS50089"/>
    </source>
</evidence>
<dbReference type="InterPro" id="IPR013083">
    <property type="entry name" value="Znf_RING/FYVE/PHD"/>
</dbReference>
<organism evidence="15 16">
    <name type="scientific">Coemansia thaxteri</name>
    <dbReference type="NCBI Taxonomy" id="2663907"/>
    <lineage>
        <taxon>Eukaryota</taxon>
        <taxon>Fungi</taxon>
        <taxon>Fungi incertae sedis</taxon>
        <taxon>Zoopagomycota</taxon>
        <taxon>Kickxellomycotina</taxon>
        <taxon>Kickxellomycetes</taxon>
        <taxon>Kickxellales</taxon>
        <taxon>Kickxellaceae</taxon>
        <taxon>Coemansia</taxon>
    </lineage>
</organism>
<dbReference type="GO" id="GO:0031145">
    <property type="term" value="P:anaphase-promoting complex-dependent catabolic process"/>
    <property type="evidence" value="ECO:0007669"/>
    <property type="project" value="InterPro"/>
</dbReference>
<dbReference type="InterPro" id="IPR001841">
    <property type="entry name" value="Znf_RING"/>
</dbReference>
<evidence type="ECO:0000256" key="1">
    <source>
        <dbReference type="ARBA" id="ARBA00004123"/>
    </source>
</evidence>
<dbReference type="SUPFAM" id="SSF57850">
    <property type="entry name" value="RING/U-box"/>
    <property type="match status" value="1"/>
</dbReference>
<dbReference type="PROSITE" id="PS50089">
    <property type="entry name" value="ZF_RING_2"/>
    <property type="match status" value="1"/>
</dbReference>
<gene>
    <name evidence="15" type="primary">APC11</name>
    <name evidence="15" type="ORF">H4R26_000916</name>
</gene>
<keyword evidence="6" id="KW-0479">Metal-binding</keyword>
<comment type="subcellular location">
    <subcellularLocation>
        <location evidence="1">Nucleus</location>
    </subcellularLocation>
</comment>
<comment type="pathway">
    <text evidence="2">Protein modification; protein ubiquitination.</text>
</comment>
<keyword evidence="10" id="KW-0862">Zinc</keyword>
<protein>
    <recommendedName>
        <fullName evidence="4">Anaphase-promoting complex subunit 11</fullName>
    </recommendedName>
</protein>
<evidence type="ECO:0000256" key="2">
    <source>
        <dbReference type="ARBA" id="ARBA00004906"/>
    </source>
</evidence>
<dbReference type="CDD" id="cd16456">
    <property type="entry name" value="RING-H2_APC11"/>
    <property type="match status" value="1"/>
</dbReference>
<keyword evidence="16" id="KW-1185">Reference proteome</keyword>
<keyword evidence="8" id="KW-0498">Mitosis</keyword>
<dbReference type="GO" id="GO:0005680">
    <property type="term" value="C:anaphase-promoting complex"/>
    <property type="evidence" value="ECO:0007669"/>
    <property type="project" value="InterPro"/>
</dbReference>
<dbReference type="Proteomes" id="UP001150907">
    <property type="component" value="Unassembled WGS sequence"/>
</dbReference>
<keyword evidence="12" id="KW-0131">Cell cycle</keyword>
<evidence type="ECO:0000256" key="5">
    <source>
        <dbReference type="ARBA" id="ARBA00022618"/>
    </source>
</evidence>
<dbReference type="PANTHER" id="PTHR11210">
    <property type="entry name" value="RING BOX"/>
    <property type="match status" value="1"/>
</dbReference>
<evidence type="ECO:0000256" key="8">
    <source>
        <dbReference type="ARBA" id="ARBA00022776"/>
    </source>
</evidence>
<evidence type="ECO:0000256" key="9">
    <source>
        <dbReference type="ARBA" id="ARBA00022786"/>
    </source>
</evidence>
<evidence type="ECO:0000256" key="4">
    <source>
        <dbReference type="ARBA" id="ARBA00013928"/>
    </source>
</evidence>
<dbReference type="GO" id="GO:0097602">
    <property type="term" value="F:cullin family protein binding"/>
    <property type="evidence" value="ECO:0007669"/>
    <property type="project" value="InterPro"/>
</dbReference>
<dbReference type="InterPro" id="IPR051031">
    <property type="entry name" value="RING-box_E3_Ubiquitin_Ligase"/>
</dbReference>
<evidence type="ECO:0000256" key="7">
    <source>
        <dbReference type="ARBA" id="ARBA00022771"/>
    </source>
</evidence>
<dbReference type="FunFam" id="3.30.40.10:FF:000111">
    <property type="entry name" value="Anaphase-promoting complex subunit 11"/>
    <property type="match status" value="1"/>
</dbReference>
<dbReference type="GO" id="GO:0008270">
    <property type="term" value="F:zinc ion binding"/>
    <property type="evidence" value="ECO:0007669"/>
    <property type="project" value="UniProtKB-KW"/>
</dbReference>
<evidence type="ECO:0000256" key="6">
    <source>
        <dbReference type="ARBA" id="ARBA00022723"/>
    </source>
</evidence>
<evidence type="ECO:0000256" key="10">
    <source>
        <dbReference type="ARBA" id="ARBA00022833"/>
    </source>
</evidence>
<comment type="similarity">
    <text evidence="3">Belongs to the RING-box family.</text>
</comment>
<feature type="domain" description="RING-type" evidence="14">
    <location>
        <begin position="35"/>
        <end position="78"/>
    </location>
</feature>
<dbReference type="InterPro" id="IPR024991">
    <property type="entry name" value="RING-H2_APC11"/>
</dbReference>
<evidence type="ECO:0000256" key="13">
    <source>
        <dbReference type="PROSITE-ProRule" id="PRU00175"/>
    </source>
</evidence>
<name>A0A9W8EJR0_9FUNG</name>
<dbReference type="GO" id="GO:0016874">
    <property type="term" value="F:ligase activity"/>
    <property type="evidence" value="ECO:0007669"/>
    <property type="project" value="UniProtKB-KW"/>
</dbReference>
<sequence>MKLTITDWWSVAGWKWDVPDDDVCGICRAPFDACCPQCKIPGDDCPLIWGECTHVFHMHCLLKWLEAESSQQQCPMDRRVWVTAS</sequence>
<keyword evidence="7 13" id="KW-0863">Zinc-finger</keyword>
<keyword evidence="5" id="KW-0132">Cell division</keyword>
<keyword evidence="15" id="KW-0436">Ligase</keyword>